<evidence type="ECO:0000313" key="8">
    <source>
        <dbReference type="Proteomes" id="UP000655588"/>
    </source>
</evidence>
<evidence type="ECO:0000256" key="1">
    <source>
        <dbReference type="ARBA" id="ARBA00004141"/>
    </source>
</evidence>
<dbReference type="Proteomes" id="UP000655588">
    <property type="component" value="Unassembled WGS sequence"/>
</dbReference>
<evidence type="ECO:0000256" key="2">
    <source>
        <dbReference type="ARBA" id="ARBA00022692"/>
    </source>
</evidence>
<evidence type="ECO:0000259" key="6">
    <source>
        <dbReference type="Pfam" id="PF00510"/>
    </source>
</evidence>
<dbReference type="InterPro" id="IPR035973">
    <property type="entry name" value="Cyt_c_oxidase_su3-like_sf"/>
</dbReference>
<dbReference type="InterPro" id="IPR000298">
    <property type="entry name" value="Cyt_c_oxidase-like_su3"/>
</dbReference>
<protein>
    <recommendedName>
        <fullName evidence="6">Heme-copper oxidase subunit III family profile domain-containing protein</fullName>
    </recommendedName>
</protein>
<dbReference type="EMBL" id="WNWW01000134">
    <property type="protein sequence ID" value="KAF3430029.1"/>
    <property type="molecule type" value="Genomic_DNA"/>
</dbReference>
<keyword evidence="3 5" id="KW-1133">Transmembrane helix</keyword>
<name>A0A833RW87_9HYME</name>
<evidence type="ECO:0000256" key="5">
    <source>
        <dbReference type="SAM" id="Phobius"/>
    </source>
</evidence>
<keyword evidence="2 5" id="KW-0812">Transmembrane</keyword>
<reference evidence="7" key="1">
    <citation type="submission" date="2019-11" db="EMBL/GenBank/DDBJ databases">
        <title>The nuclear and mitochondrial genomes of Frieseomelitta varia - a highly eusocial stingless bee (Meliponini) with a permanently sterile worker caste.</title>
        <authorList>
            <person name="Freitas F.C.P."/>
            <person name="Lourenco A.P."/>
            <person name="Nunes F.M.F."/>
            <person name="Paschoal A.R."/>
            <person name="Abreu F.C.P."/>
            <person name="Barbin F.O."/>
            <person name="Bataglia L."/>
            <person name="Cardoso-Junior C.A.M."/>
            <person name="Cervoni M.S."/>
            <person name="Silva S.R."/>
            <person name="Dalarmi F."/>
            <person name="Del Lama M.A."/>
            <person name="Depintor T.S."/>
            <person name="Ferreira K.M."/>
            <person name="Goria P.S."/>
            <person name="Jaskot M.C."/>
            <person name="Lago D.C."/>
            <person name="Luna-Lucena D."/>
            <person name="Moda L.M."/>
            <person name="Nascimento L."/>
            <person name="Pedrino M."/>
            <person name="Rabico F.O."/>
            <person name="Sanches F.C."/>
            <person name="Santos D.E."/>
            <person name="Santos C.G."/>
            <person name="Vieira J."/>
            <person name="Lopes T.F."/>
            <person name="Barchuk A.R."/>
            <person name="Hartfelder K."/>
            <person name="Simoes Z.L.P."/>
            <person name="Bitondi M.M.G."/>
            <person name="Pinheiro D.G."/>
        </authorList>
    </citation>
    <scope>NUCLEOTIDE SEQUENCE</scope>
    <source>
        <strain evidence="7">USP_RPSP 00005682</strain>
        <tissue evidence="7">Whole individual</tissue>
    </source>
</reference>
<dbReference type="Pfam" id="PF00510">
    <property type="entry name" value="COX3"/>
    <property type="match status" value="1"/>
</dbReference>
<sequence length="97" mass="11809">MEIPLLNTFTLITSGFYITLSHLYFLNNFFSSTILIDLYFSIIQIFEYKNAYFYINDRIYGSIFFFFYQLDNSWNSRIINYFVNSNILFSFFFNSSY</sequence>
<feature type="transmembrane region" description="Helical" evidence="5">
    <location>
        <begin position="15"/>
        <end position="39"/>
    </location>
</feature>
<keyword evidence="4 5" id="KW-0472">Membrane</keyword>
<keyword evidence="8" id="KW-1185">Reference proteome</keyword>
<dbReference type="InterPro" id="IPR013833">
    <property type="entry name" value="Cyt_c_oxidase_su3_a-hlx"/>
</dbReference>
<comment type="caution">
    <text evidence="7">The sequence shown here is derived from an EMBL/GenBank/DDBJ whole genome shotgun (WGS) entry which is preliminary data.</text>
</comment>
<accession>A0A833RW87</accession>
<dbReference type="SUPFAM" id="SSF81452">
    <property type="entry name" value="Cytochrome c oxidase subunit III-like"/>
    <property type="match status" value="1"/>
</dbReference>
<feature type="domain" description="Heme-copper oxidase subunit III family profile" evidence="6">
    <location>
        <begin position="1"/>
        <end position="66"/>
    </location>
</feature>
<dbReference type="GO" id="GO:0004129">
    <property type="term" value="F:cytochrome-c oxidase activity"/>
    <property type="evidence" value="ECO:0007669"/>
    <property type="project" value="InterPro"/>
</dbReference>
<dbReference type="AlphaFoldDB" id="A0A833RW87"/>
<comment type="subcellular location">
    <subcellularLocation>
        <location evidence="1">Membrane</location>
        <topology evidence="1">Multi-pass membrane protein</topology>
    </subcellularLocation>
</comment>
<dbReference type="GO" id="GO:0016020">
    <property type="term" value="C:membrane"/>
    <property type="evidence" value="ECO:0007669"/>
    <property type="project" value="UniProtKB-SubCell"/>
</dbReference>
<evidence type="ECO:0000256" key="4">
    <source>
        <dbReference type="ARBA" id="ARBA00023136"/>
    </source>
</evidence>
<proteinExistence type="predicted"/>
<dbReference type="GO" id="GO:0022904">
    <property type="term" value="P:respiratory electron transport chain"/>
    <property type="evidence" value="ECO:0007669"/>
    <property type="project" value="InterPro"/>
</dbReference>
<dbReference type="Gene3D" id="1.20.120.80">
    <property type="entry name" value="Cytochrome c oxidase, subunit III, four-helix bundle"/>
    <property type="match status" value="1"/>
</dbReference>
<evidence type="ECO:0000313" key="7">
    <source>
        <dbReference type="EMBL" id="KAF3430029.1"/>
    </source>
</evidence>
<organism evidence="7 8">
    <name type="scientific">Frieseomelitta varia</name>
    <dbReference type="NCBI Taxonomy" id="561572"/>
    <lineage>
        <taxon>Eukaryota</taxon>
        <taxon>Metazoa</taxon>
        <taxon>Ecdysozoa</taxon>
        <taxon>Arthropoda</taxon>
        <taxon>Hexapoda</taxon>
        <taxon>Insecta</taxon>
        <taxon>Pterygota</taxon>
        <taxon>Neoptera</taxon>
        <taxon>Endopterygota</taxon>
        <taxon>Hymenoptera</taxon>
        <taxon>Apocrita</taxon>
        <taxon>Aculeata</taxon>
        <taxon>Apoidea</taxon>
        <taxon>Anthophila</taxon>
        <taxon>Apidae</taxon>
        <taxon>Frieseomelitta</taxon>
    </lineage>
</organism>
<gene>
    <name evidence="7" type="ORF">E2986_12849</name>
</gene>
<evidence type="ECO:0000256" key="3">
    <source>
        <dbReference type="ARBA" id="ARBA00022989"/>
    </source>
</evidence>